<dbReference type="OrthoDB" id="9771883at2"/>
<dbReference type="RefSeq" id="WP_108404756.1">
    <property type="nucleotide sequence ID" value="NZ_CP026948.1"/>
</dbReference>
<dbReference type="GO" id="GO:0016616">
    <property type="term" value="F:oxidoreductase activity, acting on the CH-OH group of donors, NAD or NADP as acceptor"/>
    <property type="evidence" value="ECO:0007669"/>
    <property type="project" value="InterPro"/>
</dbReference>
<dbReference type="SUPFAM" id="SSF51735">
    <property type="entry name" value="NAD(P)-binding Rossmann-fold domains"/>
    <property type="match status" value="1"/>
</dbReference>
<dbReference type="Pfam" id="PF02737">
    <property type="entry name" value="3HCDH_N"/>
    <property type="match status" value="1"/>
</dbReference>
<dbReference type="Proteomes" id="UP000244754">
    <property type="component" value="Chromosome"/>
</dbReference>
<dbReference type="InterPro" id="IPR006176">
    <property type="entry name" value="3-OHacyl-CoA_DH_NAD-bd"/>
</dbReference>
<sequence>MTDVKNVSVLGAGNLGAQIAYRLAFYGFNTTSYDINDDAIEAAKGRLETIAGKYVRDLDDVSEDKAKATAAAVKLTTSLEEAAKDADIIIEAVPENLEIKRETYSKLAEFLPAHTIVLTNTSTLLPSSFKDSTGRPEKFLAYHFANDIHIANIVEVMPTDDTDPAVVDQIVEFAPEMGMQPIRLNREQPKYIINSLYSTWVDQARDLWVRGVADIETIDKVAAMIAGSSQLSPFLAQDRTGFGVVYGITKNRAETGDPLAAEFNRRLKEDFMDKGHIGKESGEGFYVYDENGNPTGLSEAAKKNYPPVG</sequence>
<dbReference type="Pfam" id="PF00725">
    <property type="entry name" value="3HCDH"/>
    <property type="match status" value="1"/>
</dbReference>
<evidence type="ECO:0000313" key="4">
    <source>
        <dbReference type="Proteomes" id="UP000244754"/>
    </source>
</evidence>
<reference evidence="4" key="1">
    <citation type="submission" date="2018-01" db="EMBL/GenBank/DDBJ databases">
        <authorList>
            <person name="Li J."/>
        </authorList>
    </citation>
    <scope>NUCLEOTIDE SEQUENCE [LARGE SCALE GENOMIC DNA]</scope>
    <source>
        <strain evidence="4">2184</strain>
    </source>
</reference>
<dbReference type="AlphaFoldDB" id="A0A2S0WG37"/>
<name>A0A2S0WG37_9CORY</name>
<dbReference type="GO" id="GO:0006631">
    <property type="term" value="P:fatty acid metabolic process"/>
    <property type="evidence" value="ECO:0007669"/>
    <property type="project" value="InterPro"/>
</dbReference>
<evidence type="ECO:0000256" key="2">
    <source>
        <dbReference type="ARBA" id="ARBA00023002"/>
    </source>
</evidence>
<proteinExistence type="inferred from homology"/>
<keyword evidence="4" id="KW-1185">Reference proteome</keyword>
<dbReference type="InterPro" id="IPR006108">
    <property type="entry name" value="3HC_DH_C"/>
</dbReference>
<dbReference type="InterPro" id="IPR036291">
    <property type="entry name" value="NAD(P)-bd_dom_sf"/>
</dbReference>
<keyword evidence="2" id="KW-0560">Oxidoreductase</keyword>
<gene>
    <name evidence="3" type="ORF">C3E79_09915</name>
</gene>
<dbReference type="SUPFAM" id="SSF48179">
    <property type="entry name" value="6-phosphogluconate dehydrogenase C-terminal domain-like"/>
    <property type="match status" value="1"/>
</dbReference>
<dbReference type="PANTHER" id="PTHR48075:SF5">
    <property type="entry name" value="3-HYDROXYBUTYRYL-COA DEHYDROGENASE"/>
    <property type="match status" value="1"/>
</dbReference>
<dbReference type="EMBL" id="CP026948">
    <property type="protein sequence ID" value="AWB84748.1"/>
    <property type="molecule type" value="Genomic_DNA"/>
</dbReference>
<dbReference type="InterPro" id="IPR022694">
    <property type="entry name" value="3-OHacyl-CoA_DH"/>
</dbReference>
<dbReference type="InterPro" id="IPR008927">
    <property type="entry name" value="6-PGluconate_DH-like_C_sf"/>
</dbReference>
<organism evidence="3 4">
    <name type="scientific">Corynebacterium liangguodongii</name>
    <dbReference type="NCBI Taxonomy" id="2079535"/>
    <lineage>
        <taxon>Bacteria</taxon>
        <taxon>Bacillati</taxon>
        <taxon>Actinomycetota</taxon>
        <taxon>Actinomycetes</taxon>
        <taxon>Mycobacteriales</taxon>
        <taxon>Corynebacteriaceae</taxon>
        <taxon>Corynebacterium</taxon>
    </lineage>
</organism>
<dbReference type="Gene3D" id="3.40.50.720">
    <property type="entry name" value="NAD(P)-binding Rossmann-like Domain"/>
    <property type="match status" value="1"/>
</dbReference>
<dbReference type="PIRSF" id="PIRSF000105">
    <property type="entry name" value="HCDH"/>
    <property type="match status" value="1"/>
</dbReference>
<dbReference type="PANTHER" id="PTHR48075">
    <property type="entry name" value="3-HYDROXYACYL-COA DEHYDROGENASE FAMILY PROTEIN"/>
    <property type="match status" value="1"/>
</dbReference>
<evidence type="ECO:0000256" key="1">
    <source>
        <dbReference type="ARBA" id="ARBA00009463"/>
    </source>
</evidence>
<evidence type="ECO:0000313" key="3">
    <source>
        <dbReference type="EMBL" id="AWB84748.1"/>
    </source>
</evidence>
<dbReference type="GO" id="GO:0070403">
    <property type="term" value="F:NAD+ binding"/>
    <property type="evidence" value="ECO:0007669"/>
    <property type="project" value="InterPro"/>
</dbReference>
<protein>
    <submittedName>
        <fullName evidence="3">3-hydroxyacyl-CoA dehydrogenase</fullName>
    </submittedName>
</protein>
<dbReference type="NCBIfam" id="NF006143">
    <property type="entry name" value="PRK08293.1"/>
    <property type="match status" value="1"/>
</dbReference>
<dbReference type="Gene3D" id="1.10.1040.50">
    <property type="match status" value="1"/>
</dbReference>
<comment type="similarity">
    <text evidence="1">Belongs to the 3-hydroxyacyl-CoA dehydrogenase family.</text>
</comment>
<accession>A0A2S0WG37</accession>
<dbReference type="KEGG" id="clia:C3E79_09915"/>